<dbReference type="RefSeq" id="WP_307690441.1">
    <property type="nucleotide sequence ID" value="NZ_JAUSRO010000008.1"/>
</dbReference>
<evidence type="ECO:0008006" key="4">
    <source>
        <dbReference type="Google" id="ProtNLM"/>
    </source>
</evidence>
<comment type="caution">
    <text evidence="2">The sequence shown here is derived from an EMBL/GenBank/DDBJ whole genome shotgun (WGS) entry which is preliminary data.</text>
</comment>
<evidence type="ECO:0000256" key="1">
    <source>
        <dbReference type="SAM" id="SignalP"/>
    </source>
</evidence>
<evidence type="ECO:0000313" key="3">
    <source>
        <dbReference type="Proteomes" id="UP001226867"/>
    </source>
</evidence>
<dbReference type="Proteomes" id="UP001226867">
    <property type="component" value="Unassembled WGS sequence"/>
</dbReference>
<organism evidence="2 3">
    <name type="scientific">Variovorax ginsengisoli</name>
    <dbReference type="NCBI Taxonomy" id="363844"/>
    <lineage>
        <taxon>Bacteria</taxon>
        <taxon>Pseudomonadati</taxon>
        <taxon>Pseudomonadota</taxon>
        <taxon>Betaproteobacteria</taxon>
        <taxon>Burkholderiales</taxon>
        <taxon>Comamonadaceae</taxon>
        <taxon>Variovorax</taxon>
    </lineage>
</organism>
<proteinExistence type="predicted"/>
<feature type="chain" id="PRO_5046784558" description="DUF4148 domain-containing protein" evidence="1">
    <location>
        <begin position="22"/>
        <end position="93"/>
    </location>
</feature>
<name>A0ABT9S8G1_9BURK</name>
<evidence type="ECO:0000313" key="2">
    <source>
        <dbReference type="EMBL" id="MDP9900636.1"/>
    </source>
</evidence>
<reference evidence="2 3" key="1">
    <citation type="submission" date="2023-07" db="EMBL/GenBank/DDBJ databases">
        <title>Sorghum-associated microbial communities from plants grown in Nebraska, USA.</title>
        <authorList>
            <person name="Schachtman D."/>
        </authorList>
    </citation>
    <scope>NUCLEOTIDE SEQUENCE [LARGE SCALE GENOMIC DNA]</scope>
    <source>
        <strain evidence="2 3">DS1607</strain>
    </source>
</reference>
<keyword evidence="3" id="KW-1185">Reference proteome</keyword>
<accession>A0ABT9S8G1</accession>
<keyword evidence="1" id="KW-0732">Signal</keyword>
<feature type="signal peptide" evidence="1">
    <location>
        <begin position="1"/>
        <end position="21"/>
    </location>
</feature>
<dbReference type="InterPro" id="IPR025421">
    <property type="entry name" value="DUF4148"/>
</dbReference>
<gene>
    <name evidence="2" type="ORF">J2W36_002902</name>
</gene>
<dbReference type="EMBL" id="JAUSRO010000008">
    <property type="protein sequence ID" value="MDP9900636.1"/>
    <property type="molecule type" value="Genomic_DNA"/>
</dbReference>
<sequence>MNTKHIAISAIAAFAALGAQAFQGELSPLPPQPFQSTQSRADVRAQALRPVQITNGGTGVLAVQSTTDRATVRAAAVAATRDGSANYGEVSDM</sequence>
<protein>
    <recommendedName>
        <fullName evidence="4">DUF4148 domain-containing protein</fullName>
    </recommendedName>
</protein>
<dbReference type="Pfam" id="PF13663">
    <property type="entry name" value="DUF4148"/>
    <property type="match status" value="1"/>
</dbReference>